<dbReference type="KEGG" id="amah:DLM_2728"/>
<protein>
    <submittedName>
        <fullName evidence="2">Uncharacterized protein</fullName>
    </submittedName>
</protein>
<accession>A0A3G9GI50</accession>
<evidence type="ECO:0000313" key="2">
    <source>
        <dbReference type="EMBL" id="BBF86329.1"/>
    </source>
</evidence>
<name>A0A3G9GI50_9NEIS</name>
<organism evidence="2 3">
    <name type="scientific">Aquitalea magnusonii</name>
    <dbReference type="NCBI Taxonomy" id="332411"/>
    <lineage>
        <taxon>Bacteria</taxon>
        <taxon>Pseudomonadati</taxon>
        <taxon>Pseudomonadota</taxon>
        <taxon>Betaproteobacteria</taxon>
        <taxon>Neisseriales</taxon>
        <taxon>Chromobacteriaceae</taxon>
        <taxon>Aquitalea</taxon>
    </lineage>
</organism>
<dbReference type="Proteomes" id="UP000198290">
    <property type="component" value="Chromosome"/>
</dbReference>
<dbReference type="EMBL" id="AP018823">
    <property type="protein sequence ID" value="BBF86329.1"/>
    <property type="molecule type" value="Genomic_DNA"/>
</dbReference>
<reference evidence="2 3" key="2">
    <citation type="journal article" date="2017" name="Genome Announc.">
        <title>Draft genome sequence of Aquitalea magnusonii strain H3, a plant growth-promoting bacterium of duckweed Lemna minor.</title>
        <authorList>
            <person name="Ishizawa H."/>
            <person name="Kuroda M."/>
            <person name="Ike M."/>
        </authorList>
    </citation>
    <scope>NUCLEOTIDE SEQUENCE [LARGE SCALE GENOMIC DNA]</scope>
    <source>
        <strain evidence="2 3">H3</strain>
    </source>
</reference>
<sequence length="51" mass="5419">MAHLASEFLPPDAVSRPGRAAFAYPAEITSGQQQRPFTTGGKQTKQSEEAG</sequence>
<gene>
    <name evidence="2" type="ORF">DLM_2728</name>
</gene>
<dbReference type="AlphaFoldDB" id="A0A3G9GI50"/>
<feature type="region of interest" description="Disordered" evidence="1">
    <location>
        <begin position="25"/>
        <end position="51"/>
    </location>
</feature>
<reference evidence="3" key="1">
    <citation type="journal article" date="2017" name="Biotechnol. Biofuels">
        <title>Evaluation of environmental bacterial communities as a factor affecting the growth of duckweed Lemna minor.</title>
        <authorList>
            <person name="Ishizawa H."/>
            <person name="Kuroda M."/>
            <person name="Morikawa M."/>
            <person name="Ike M."/>
        </authorList>
    </citation>
    <scope>NUCLEOTIDE SEQUENCE [LARGE SCALE GENOMIC DNA]</scope>
    <source>
        <strain evidence="3">H3</strain>
    </source>
</reference>
<feature type="compositionally biased region" description="Polar residues" evidence="1">
    <location>
        <begin position="29"/>
        <end position="44"/>
    </location>
</feature>
<evidence type="ECO:0000256" key="1">
    <source>
        <dbReference type="SAM" id="MobiDB-lite"/>
    </source>
</evidence>
<keyword evidence="3" id="KW-1185">Reference proteome</keyword>
<proteinExistence type="predicted"/>
<reference evidence="3" key="3">
    <citation type="journal article" date="2017" name="Plant Physiol. Biochem.">
        <title>Differential oxidative and antioxidative response of duckweed Lemna minor toward plant growth promoting/inhibiting bacteria.</title>
        <authorList>
            <person name="Ishizawa H."/>
            <person name="Kuroda M."/>
            <person name="Morikawa M."/>
            <person name="Ike M."/>
        </authorList>
    </citation>
    <scope>NUCLEOTIDE SEQUENCE [LARGE SCALE GENOMIC DNA]</scope>
    <source>
        <strain evidence="3">H3</strain>
    </source>
</reference>
<evidence type="ECO:0000313" key="3">
    <source>
        <dbReference type="Proteomes" id="UP000198290"/>
    </source>
</evidence>